<name>A0A2S7SSK1_9BACT</name>
<dbReference type="Proteomes" id="UP000239872">
    <property type="component" value="Unassembled WGS sequence"/>
</dbReference>
<organism evidence="1 2">
    <name type="scientific">Flavipsychrobacter stenotrophus</name>
    <dbReference type="NCBI Taxonomy" id="2077091"/>
    <lineage>
        <taxon>Bacteria</taxon>
        <taxon>Pseudomonadati</taxon>
        <taxon>Bacteroidota</taxon>
        <taxon>Chitinophagia</taxon>
        <taxon>Chitinophagales</taxon>
        <taxon>Chitinophagaceae</taxon>
        <taxon>Flavipsychrobacter</taxon>
    </lineage>
</organism>
<evidence type="ECO:0000313" key="2">
    <source>
        <dbReference type="Proteomes" id="UP000239872"/>
    </source>
</evidence>
<evidence type="ECO:0000313" key="1">
    <source>
        <dbReference type="EMBL" id="PQJ09516.1"/>
    </source>
</evidence>
<accession>A0A2S7SSK1</accession>
<proteinExistence type="predicted"/>
<dbReference type="RefSeq" id="WP_105040966.1">
    <property type="nucleotide sequence ID" value="NZ_PPSL01000006.1"/>
</dbReference>
<sequence>MKGDKAFDSLLPEPEVVSSVDLFGVVPDAPRKPGRIMELAEARNRKLAARLFYYRHFFPLVKNEVVMKLMIQDFDLSPTRIKEVVDTLDVELGKLKAQRPDLEWFRERWPRMVWSETFPDFDK</sequence>
<keyword evidence="2" id="KW-1185">Reference proteome</keyword>
<protein>
    <submittedName>
        <fullName evidence="1">Uncharacterized protein</fullName>
    </submittedName>
</protein>
<reference evidence="1 2" key="1">
    <citation type="submission" date="2018-01" db="EMBL/GenBank/DDBJ databases">
        <title>A novel member of the phylum Bacteroidetes isolated from glacier ice.</title>
        <authorList>
            <person name="Liu Q."/>
            <person name="Xin Y.-H."/>
        </authorList>
    </citation>
    <scope>NUCLEOTIDE SEQUENCE [LARGE SCALE GENOMIC DNA]</scope>
    <source>
        <strain evidence="1 2">RB1R16</strain>
    </source>
</reference>
<dbReference type="OrthoDB" id="670165at2"/>
<dbReference type="AlphaFoldDB" id="A0A2S7SSK1"/>
<comment type="caution">
    <text evidence="1">The sequence shown here is derived from an EMBL/GenBank/DDBJ whole genome shotgun (WGS) entry which is preliminary data.</text>
</comment>
<dbReference type="EMBL" id="PPSL01000006">
    <property type="protein sequence ID" value="PQJ09516.1"/>
    <property type="molecule type" value="Genomic_DNA"/>
</dbReference>
<gene>
    <name evidence="1" type="ORF">CJD36_019960</name>
</gene>